<protein>
    <recommendedName>
        <fullName evidence="4">Integral membrane protein</fullName>
    </recommendedName>
</protein>
<keyword evidence="1" id="KW-1133">Transmembrane helix</keyword>
<reference evidence="2 3" key="1">
    <citation type="submission" date="2024-03" db="EMBL/GenBank/DDBJ databases">
        <title>Actinomycetospora sp. OC33-EN08, a novel actinomycete isolated from wild orchid (Aerides multiflora).</title>
        <authorList>
            <person name="Suriyachadkun C."/>
        </authorList>
    </citation>
    <scope>NUCLEOTIDE SEQUENCE [LARGE SCALE GENOMIC DNA]</scope>
    <source>
        <strain evidence="2 3">OC33-EN08</strain>
    </source>
</reference>
<feature type="transmembrane region" description="Helical" evidence="1">
    <location>
        <begin position="150"/>
        <end position="167"/>
    </location>
</feature>
<keyword evidence="1" id="KW-0812">Transmembrane</keyword>
<keyword evidence="3" id="KW-1185">Reference proteome</keyword>
<keyword evidence="1" id="KW-0472">Membrane</keyword>
<dbReference type="RefSeq" id="WP_337694650.1">
    <property type="nucleotide sequence ID" value="NZ_JBBEGN010000003.1"/>
</dbReference>
<evidence type="ECO:0000313" key="3">
    <source>
        <dbReference type="Proteomes" id="UP001385809"/>
    </source>
</evidence>
<evidence type="ECO:0000256" key="1">
    <source>
        <dbReference type="SAM" id="Phobius"/>
    </source>
</evidence>
<evidence type="ECO:0008006" key="4">
    <source>
        <dbReference type="Google" id="ProtNLM"/>
    </source>
</evidence>
<proteinExistence type="predicted"/>
<feature type="transmembrane region" description="Helical" evidence="1">
    <location>
        <begin position="244"/>
        <end position="263"/>
    </location>
</feature>
<feature type="transmembrane region" description="Helical" evidence="1">
    <location>
        <begin position="218"/>
        <end position="238"/>
    </location>
</feature>
<evidence type="ECO:0000313" key="2">
    <source>
        <dbReference type="EMBL" id="MEJ2868051.1"/>
    </source>
</evidence>
<name>A0ABU8ML65_9PSEU</name>
<gene>
    <name evidence="2" type="ORF">WCD74_09770</name>
</gene>
<feature type="transmembrane region" description="Helical" evidence="1">
    <location>
        <begin position="270"/>
        <end position="291"/>
    </location>
</feature>
<feature type="transmembrane region" description="Helical" evidence="1">
    <location>
        <begin position="73"/>
        <end position="96"/>
    </location>
</feature>
<organism evidence="2 3">
    <name type="scientific">Actinomycetospora aurantiaca</name>
    <dbReference type="NCBI Taxonomy" id="3129233"/>
    <lineage>
        <taxon>Bacteria</taxon>
        <taxon>Bacillati</taxon>
        <taxon>Actinomycetota</taxon>
        <taxon>Actinomycetes</taxon>
        <taxon>Pseudonocardiales</taxon>
        <taxon>Pseudonocardiaceae</taxon>
        <taxon>Actinomycetospora</taxon>
    </lineage>
</organism>
<sequence>MSTTGPTDAERRYRRLLTLLPSWYRERYADEMVEVYLAARPDGAPRPSAGEIAATLRLAVTTRTRRVGLPSSATLVLLAVVGSAALATTAVARTAFGVSSAMSGDDSWTMGADGRLVAIGPSIGLGEVVDAGGLMWTVVLGAVLVGLPRIATVIAVLVSVLDVGRAFSPFLAPDASIVEPALARTDARSALLPVVVVLALVLASPARGDRPRALMRSSAALATVAAIAVGGAGVRVGTWSGDGTLWPVASAAVAAAAVVVLLVSRRLDPAWPATVLVLAGLVVLAGPLPAGSRFIGIGVERTVTDGPFDPVLVPGLVVGLVAVVLAAVAWLAAVDRRPDHPARSGSRPDLVGG</sequence>
<dbReference type="Proteomes" id="UP001385809">
    <property type="component" value="Unassembled WGS sequence"/>
</dbReference>
<dbReference type="EMBL" id="JBBEGN010000003">
    <property type="protein sequence ID" value="MEJ2868051.1"/>
    <property type="molecule type" value="Genomic_DNA"/>
</dbReference>
<comment type="caution">
    <text evidence="2">The sequence shown here is derived from an EMBL/GenBank/DDBJ whole genome shotgun (WGS) entry which is preliminary data.</text>
</comment>
<accession>A0ABU8ML65</accession>
<feature type="transmembrane region" description="Helical" evidence="1">
    <location>
        <begin position="311"/>
        <end position="334"/>
    </location>
</feature>